<dbReference type="HOGENOM" id="CLU_058778_0_0_9"/>
<proteinExistence type="predicted"/>
<dbReference type="GO" id="GO:1902201">
    <property type="term" value="P:negative regulation of bacterial-type flagellum-dependent cell motility"/>
    <property type="evidence" value="ECO:0007669"/>
    <property type="project" value="TreeGrafter"/>
</dbReference>
<reference evidence="3 4" key="2">
    <citation type="submission" date="2012-02" db="EMBL/GenBank/DDBJ databases">
        <title>Improved High-Quality Draft sequence of Eubacterium cellulosolvens 6.</title>
        <authorList>
            <consortium name="US DOE Joint Genome Institute"/>
            <person name="Lucas S."/>
            <person name="Han J."/>
            <person name="Lapidus A."/>
            <person name="Cheng J.-F."/>
            <person name="Goodwin L."/>
            <person name="Pitluck S."/>
            <person name="Peters L."/>
            <person name="Mikhailova N."/>
            <person name="Gu W."/>
            <person name="Detter J.C."/>
            <person name="Han C."/>
            <person name="Tapia R."/>
            <person name="Land M."/>
            <person name="Hauser L."/>
            <person name="Kyrpides N."/>
            <person name="Ivanova N."/>
            <person name="Pagani I."/>
            <person name="Johnson E."/>
            <person name="Mukhopadhyay B."/>
            <person name="Anderson I."/>
            <person name="Woyke T."/>
        </authorList>
    </citation>
    <scope>NUCLEOTIDE SEQUENCE [LARGE SCALE GENOMIC DNA]</scope>
    <source>
        <strain evidence="3 4">6</strain>
    </source>
</reference>
<dbReference type="CDD" id="cd01949">
    <property type="entry name" value="GGDEF"/>
    <property type="match status" value="1"/>
</dbReference>
<keyword evidence="1" id="KW-1133">Transmembrane helix</keyword>
<gene>
    <name evidence="3" type="ORF">EubceDRAFT1_0527</name>
</gene>
<feature type="transmembrane region" description="Helical" evidence="1">
    <location>
        <begin position="149"/>
        <end position="170"/>
    </location>
</feature>
<name>I5ARF3_EUBC6</name>
<dbReference type="EMBL" id="CM001487">
    <property type="protein sequence ID" value="EIM56376.1"/>
    <property type="molecule type" value="Genomic_DNA"/>
</dbReference>
<dbReference type="eggNOG" id="COG2199">
    <property type="taxonomic scope" value="Bacteria"/>
</dbReference>
<dbReference type="SMART" id="SM00267">
    <property type="entry name" value="GGDEF"/>
    <property type="match status" value="1"/>
</dbReference>
<reference evidence="3 4" key="1">
    <citation type="submission" date="2010-08" db="EMBL/GenBank/DDBJ databases">
        <authorList>
            <consortium name="US DOE Joint Genome Institute (JGI-PGF)"/>
            <person name="Lucas S."/>
            <person name="Copeland A."/>
            <person name="Lapidus A."/>
            <person name="Cheng J.-F."/>
            <person name="Bruce D."/>
            <person name="Goodwin L."/>
            <person name="Pitluck S."/>
            <person name="Land M.L."/>
            <person name="Hauser L."/>
            <person name="Chang Y.-J."/>
            <person name="Anderson I.J."/>
            <person name="Johnson E."/>
            <person name="Mulhopadhyay B."/>
            <person name="Kyrpides N."/>
            <person name="Woyke T.J."/>
        </authorList>
    </citation>
    <scope>NUCLEOTIDE SEQUENCE [LARGE SCALE GENOMIC DNA]</scope>
    <source>
        <strain evidence="3 4">6</strain>
    </source>
</reference>
<keyword evidence="1" id="KW-0472">Membrane</keyword>
<feature type="transmembrane region" description="Helical" evidence="1">
    <location>
        <begin position="109"/>
        <end position="129"/>
    </location>
</feature>
<dbReference type="InterPro" id="IPR000160">
    <property type="entry name" value="GGDEF_dom"/>
</dbReference>
<dbReference type="PROSITE" id="PS50887">
    <property type="entry name" value="GGDEF"/>
    <property type="match status" value="1"/>
</dbReference>
<dbReference type="Proteomes" id="UP000005753">
    <property type="component" value="Chromosome"/>
</dbReference>
<organism evidence="3 4">
    <name type="scientific">Eubacterium cellulosolvens (strain ATCC 43171 / JCM 9499 / 6)</name>
    <name type="common">Cillobacterium cellulosolvens</name>
    <dbReference type="NCBI Taxonomy" id="633697"/>
    <lineage>
        <taxon>Bacteria</taxon>
        <taxon>Bacillati</taxon>
        <taxon>Bacillota</taxon>
        <taxon>Clostridia</taxon>
        <taxon>Eubacteriales</taxon>
        <taxon>Eubacteriaceae</taxon>
        <taxon>Eubacterium</taxon>
    </lineage>
</organism>
<dbReference type="STRING" id="633697.EubceDRAFT1_0527"/>
<feature type="transmembrane region" description="Helical" evidence="1">
    <location>
        <begin position="207"/>
        <end position="229"/>
    </location>
</feature>
<dbReference type="GO" id="GO:0005886">
    <property type="term" value="C:plasma membrane"/>
    <property type="evidence" value="ECO:0007669"/>
    <property type="project" value="TreeGrafter"/>
</dbReference>
<dbReference type="PANTHER" id="PTHR45138">
    <property type="entry name" value="REGULATORY COMPONENTS OF SENSORY TRANSDUCTION SYSTEM"/>
    <property type="match status" value="1"/>
</dbReference>
<dbReference type="InterPro" id="IPR050469">
    <property type="entry name" value="Diguanylate_Cyclase"/>
</dbReference>
<dbReference type="NCBIfam" id="TIGR00254">
    <property type="entry name" value="GGDEF"/>
    <property type="match status" value="1"/>
</dbReference>
<accession>I5ARF3</accession>
<dbReference type="PANTHER" id="PTHR45138:SF9">
    <property type="entry name" value="DIGUANYLATE CYCLASE DGCM-RELATED"/>
    <property type="match status" value="1"/>
</dbReference>
<feature type="transmembrane region" description="Helical" evidence="1">
    <location>
        <begin position="77"/>
        <end position="97"/>
    </location>
</feature>
<protein>
    <submittedName>
        <fullName evidence="3">Diguanylate cyclase (GGDEF) domain-containing protein</fullName>
    </submittedName>
</protein>
<dbReference type="GO" id="GO:0043709">
    <property type="term" value="P:cell adhesion involved in single-species biofilm formation"/>
    <property type="evidence" value="ECO:0007669"/>
    <property type="project" value="TreeGrafter"/>
</dbReference>
<keyword evidence="4" id="KW-1185">Reference proteome</keyword>
<dbReference type="InterPro" id="IPR043128">
    <property type="entry name" value="Rev_trsase/Diguanyl_cyclase"/>
</dbReference>
<evidence type="ECO:0000313" key="4">
    <source>
        <dbReference type="Proteomes" id="UP000005753"/>
    </source>
</evidence>
<feature type="transmembrane region" description="Helical" evidence="1">
    <location>
        <begin position="6"/>
        <end position="26"/>
    </location>
</feature>
<dbReference type="AlphaFoldDB" id="I5ARF3"/>
<dbReference type="SUPFAM" id="SSF55073">
    <property type="entry name" value="Nucleotide cyclase"/>
    <property type="match status" value="1"/>
</dbReference>
<evidence type="ECO:0000256" key="1">
    <source>
        <dbReference type="SAM" id="Phobius"/>
    </source>
</evidence>
<sequence length="398" mass="45403">MNHAYAVFNIEANVFCLCGMLVLEYKTATGADRPDRKGIFFIVLLITILNFLADILWELEDAALLPRSGGMMYFATILYVSLVSLNAYSIFWCMEILQNAVTVGSRRLYVLTAIPWMVNVGLLFSTPFTRVFYYIGPGTELLPGKHYELMIALDGAYIVAAGILAVIRLVKNRHYKQRSAHIAALFFSLQVFASGILQAVYWRVPILCYGLTGALFCIYLIFMEDLIALDPLTGVNNRKQMEIYLKHKLDSAVSRKKLYLIIMDIDRFKEINDTFGHETGDRVLIQFVKTVQNLCDRRRKINNETFLLSRYGGDEFVVIAEIEERAELERFLDELRDALRELSVDGADLCGIQMSTGYVCAMEKELELSVAGLFRAADRRLYSEKQEHHQTIPEFLAE</sequence>
<feature type="domain" description="GGDEF" evidence="2">
    <location>
        <begin position="256"/>
        <end position="397"/>
    </location>
</feature>
<dbReference type="Gene3D" id="3.30.70.270">
    <property type="match status" value="1"/>
</dbReference>
<dbReference type="InterPro" id="IPR029787">
    <property type="entry name" value="Nucleotide_cyclase"/>
</dbReference>
<keyword evidence="1" id="KW-0812">Transmembrane</keyword>
<dbReference type="GO" id="GO:0052621">
    <property type="term" value="F:diguanylate cyclase activity"/>
    <property type="evidence" value="ECO:0007669"/>
    <property type="project" value="TreeGrafter"/>
</dbReference>
<evidence type="ECO:0000259" key="2">
    <source>
        <dbReference type="PROSITE" id="PS50887"/>
    </source>
</evidence>
<dbReference type="Pfam" id="PF00990">
    <property type="entry name" value="GGDEF"/>
    <property type="match status" value="1"/>
</dbReference>
<evidence type="ECO:0000313" key="3">
    <source>
        <dbReference type="EMBL" id="EIM56376.1"/>
    </source>
</evidence>
<feature type="transmembrane region" description="Helical" evidence="1">
    <location>
        <begin position="38"/>
        <end position="57"/>
    </location>
</feature>